<dbReference type="Proteomes" id="UP000799772">
    <property type="component" value="Unassembled WGS sequence"/>
</dbReference>
<feature type="transmembrane region" description="Helical" evidence="5">
    <location>
        <begin position="376"/>
        <end position="395"/>
    </location>
</feature>
<dbReference type="FunFam" id="1.20.1250.20:FF:000011">
    <property type="entry name" value="MFS multidrug transporter, putative"/>
    <property type="match status" value="1"/>
</dbReference>
<comment type="subcellular location">
    <subcellularLocation>
        <location evidence="1">Membrane</location>
        <topology evidence="1">Multi-pass membrane protein</topology>
    </subcellularLocation>
</comment>
<dbReference type="PROSITE" id="PS50850">
    <property type="entry name" value="MFS"/>
    <property type="match status" value="1"/>
</dbReference>
<comment type="caution">
    <text evidence="7">The sequence shown here is derived from an EMBL/GenBank/DDBJ whole genome shotgun (WGS) entry which is preliminary data.</text>
</comment>
<keyword evidence="4 5" id="KW-0472">Membrane</keyword>
<feature type="transmembrane region" description="Helical" evidence="5">
    <location>
        <begin position="401"/>
        <end position="422"/>
    </location>
</feature>
<protein>
    <submittedName>
        <fullName evidence="7">MFS multidrug transporter</fullName>
    </submittedName>
</protein>
<dbReference type="PANTHER" id="PTHR23502:SF33">
    <property type="entry name" value="MAJOR FACILITATOR SUPERFAMILY (MFS) PROFILE DOMAIN-CONTAINING PROTEIN-RELATED"/>
    <property type="match status" value="1"/>
</dbReference>
<dbReference type="GO" id="GO:0016020">
    <property type="term" value="C:membrane"/>
    <property type="evidence" value="ECO:0007669"/>
    <property type="project" value="UniProtKB-SubCell"/>
</dbReference>
<feature type="transmembrane region" description="Helical" evidence="5">
    <location>
        <begin position="469"/>
        <end position="489"/>
    </location>
</feature>
<name>A0A9P4M4N1_9PEZI</name>
<dbReference type="GO" id="GO:0022857">
    <property type="term" value="F:transmembrane transporter activity"/>
    <property type="evidence" value="ECO:0007669"/>
    <property type="project" value="InterPro"/>
</dbReference>
<dbReference type="InterPro" id="IPR036259">
    <property type="entry name" value="MFS_trans_sf"/>
</dbReference>
<proteinExistence type="predicted"/>
<organism evidence="7 8">
    <name type="scientific">Rhizodiscina lignyota</name>
    <dbReference type="NCBI Taxonomy" id="1504668"/>
    <lineage>
        <taxon>Eukaryota</taxon>
        <taxon>Fungi</taxon>
        <taxon>Dikarya</taxon>
        <taxon>Ascomycota</taxon>
        <taxon>Pezizomycotina</taxon>
        <taxon>Dothideomycetes</taxon>
        <taxon>Pleosporomycetidae</taxon>
        <taxon>Aulographales</taxon>
        <taxon>Rhizodiscinaceae</taxon>
        <taxon>Rhizodiscina</taxon>
    </lineage>
</organism>
<feature type="transmembrane region" description="Helical" evidence="5">
    <location>
        <begin position="221"/>
        <end position="242"/>
    </location>
</feature>
<evidence type="ECO:0000256" key="5">
    <source>
        <dbReference type="SAM" id="Phobius"/>
    </source>
</evidence>
<feature type="transmembrane region" description="Helical" evidence="5">
    <location>
        <begin position="335"/>
        <end position="355"/>
    </location>
</feature>
<dbReference type="InterPro" id="IPR020846">
    <property type="entry name" value="MFS_dom"/>
</dbReference>
<sequence length="503" mass="54535">MDELPEKIEASICDDIENASKESESSPQIAVVPPPLMDLDNGLVGWDSISDTANPQNWSKWKKTGLMVFMGAASTVSPLASSMVAPGLALTMDEFRVSSQILGSLSVTIYLIGFVIGPLFLGPMSEIFGRYPVLVSAGWFFNLWILGCALAPSIAGLIVMRILAGVGASAAMVVAPAVVADIYPLEMRASATATVVLAQCAGPALGPIIGGFISQGLGWRWLYWIILIPGVAVNAFMTGFMPESYAPTLLARKAKKLRKETGRSDLQPLLSRKMSRKQLLATSIVRPLKLLTKSPIAFLICAYASTVFGILYLFFTTIPTVFTETYGWKSSLTGLAYTPLGGGMIIALVVIMKTNDATVIKLAKKNNGNFEPEMRLATTVYYSIWLPISLFWYGWSTEKHVHWIVPIIGMIPFGFGMLGVFMPCQTYLVDAFSIYAASAVAAMRTSLSIYGTFLPLAGPSLFRSLGLGWGNTVLGFISLIMAPIPILFYKYGHIVRHKHPVSL</sequence>
<evidence type="ECO:0000313" key="7">
    <source>
        <dbReference type="EMBL" id="KAF2092994.1"/>
    </source>
</evidence>
<feature type="domain" description="Major facilitator superfamily (MFS) profile" evidence="6">
    <location>
        <begin position="66"/>
        <end position="493"/>
    </location>
</feature>
<evidence type="ECO:0000256" key="1">
    <source>
        <dbReference type="ARBA" id="ARBA00004141"/>
    </source>
</evidence>
<dbReference type="SUPFAM" id="SSF103473">
    <property type="entry name" value="MFS general substrate transporter"/>
    <property type="match status" value="1"/>
</dbReference>
<evidence type="ECO:0000256" key="3">
    <source>
        <dbReference type="ARBA" id="ARBA00022989"/>
    </source>
</evidence>
<dbReference type="Gene3D" id="1.20.1250.20">
    <property type="entry name" value="MFS general substrate transporter like domains"/>
    <property type="match status" value="1"/>
</dbReference>
<keyword evidence="8" id="KW-1185">Reference proteome</keyword>
<evidence type="ECO:0000313" key="8">
    <source>
        <dbReference type="Proteomes" id="UP000799772"/>
    </source>
</evidence>
<feature type="transmembrane region" description="Helical" evidence="5">
    <location>
        <begin position="296"/>
        <end position="315"/>
    </location>
</feature>
<evidence type="ECO:0000256" key="2">
    <source>
        <dbReference type="ARBA" id="ARBA00022692"/>
    </source>
</evidence>
<dbReference type="PANTHER" id="PTHR23502">
    <property type="entry name" value="MAJOR FACILITATOR SUPERFAMILY"/>
    <property type="match status" value="1"/>
</dbReference>
<keyword evidence="3 5" id="KW-1133">Transmembrane helix</keyword>
<dbReference type="EMBL" id="ML978140">
    <property type="protein sequence ID" value="KAF2092994.1"/>
    <property type="molecule type" value="Genomic_DNA"/>
</dbReference>
<dbReference type="OrthoDB" id="5296287at2759"/>
<feature type="transmembrane region" description="Helical" evidence="5">
    <location>
        <begin position="101"/>
        <end position="121"/>
    </location>
</feature>
<dbReference type="Pfam" id="PF07690">
    <property type="entry name" value="MFS_1"/>
    <property type="match status" value="1"/>
</dbReference>
<gene>
    <name evidence="7" type="ORF">NA57DRAFT_69375</name>
</gene>
<accession>A0A9P4M4N1</accession>
<feature type="transmembrane region" description="Helical" evidence="5">
    <location>
        <begin position="66"/>
        <end position="89"/>
    </location>
</feature>
<dbReference type="CDD" id="cd17323">
    <property type="entry name" value="MFS_Tpo1_MDR_like"/>
    <property type="match status" value="1"/>
</dbReference>
<dbReference type="InterPro" id="IPR011701">
    <property type="entry name" value="MFS"/>
</dbReference>
<reference evidence="7" key="1">
    <citation type="journal article" date="2020" name="Stud. Mycol.">
        <title>101 Dothideomycetes genomes: a test case for predicting lifestyles and emergence of pathogens.</title>
        <authorList>
            <person name="Haridas S."/>
            <person name="Albert R."/>
            <person name="Binder M."/>
            <person name="Bloem J."/>
            <person name="Labutti K."/>
            <person name="Salamov A."/>
            <person name="Andreopoulos B."/>
            <person name="Baker S."/>
            <person name="Barry K."/>
            <person name="Bills G."/>
            <person name="Bluhm B."/>
            <person name="Cannon C."/>
            <person name="Castanera R."/>
            <person name="Culley D."/>
            <person name="Daum C."/>
            <person name="Ezra D."/>
            <person name="Gonzalez J."/>
            <person name="Henrissat B."/>
            <person name="Kuo A."/>
            <person name="Liang C."/>
            <person name="Lipzen A."/>
            <person name="Lutzoni F."/>
            <person name="Magnuson J."/>
            <person name="Mondo S."/>
            <person name="Nolan M."/>
            <person name="Ohm R."/>
            <person name="Pangilinan J."/>
            <person name="Park H.-J."/>
            <person name="Ramirez L."/>
            <person name="Alfaro M."/>
            <person name="Sun H."/>
            <person name="Tritt A."/>
            <person name="Yoshinaga Y."/>
            <person name="Zwiers L.-H."/>
            <person name="Turgeon B."/>
            <person name="Goodwin S."/>
            <person name="Spatafora J."/>
            <person name="Crous P."/>
            <person name="Grigoriev I."/>
        </authorList>
    </citation>
    <scope>NUCLEOTIDE SEQUENCE</scope>
    <source>
        <strain evidence="7">CBS 133067</strain>
    </source>
</reference>
<evidence type="ECO:0000259" key="6">
    <source>
        <dbReference type="PROSITE" id="PS50850"/>
    </source>
</evidence>
<feature type="transmembrane region" description="Helical" evidence="5">
    <location>
        <begin position="133"/>
        <end position="152"/>
    </location>
</feature>
<keyword evidence="2 5" id="KW-0812">Transmembrane</keyword>
<feature type="transmembrane region" description="Helical" evidence="5">
    <location>
        <begin position="195"/>
        <end position="215"/>
    </location>
</feature>
<dbReference type="AlphaFoldDB" id="A0A9P4M4N1"/>
<feature type="transmembrane region" description="Helical" evidence="5">
    <location>
        <begin position="158"/>
        <end position="183"/>
    </location>
</feature>
<feature type="transmembrane region" description="Helical" evidence="5">
    <location>
        <begin position="434"/>
        <end position="457"/>
    </location>
</feature>
<evidence type="ECO:0000256" key="4">
    <source>
        <dbReference type="ARBA" id="ARBA00023136"/>
    </source>
</evidence>